<protein>
    <recommendedName>
        <fullName evidence="6">Peptidase S8/S53 domain-containing protein</fullName>
    </recommendedName>
</protein>
<feature type="domain" description="Peptidase S8/S53" evidence="6">
    <location>
        <begin position="254"/>
        <end position="432"/>
    </location>
</feature>
<sequence>MQYKSILGGIVINQNQINNKENSFYKQLKISNKVIKVDFLVENNESEINIDIWQNPIDEFDVYLVDPSNRPTQTVSLASRKVKNIIEGTKIKGYFYPIDSDSLKRRINLKLKTDNFITTGTWQIVLIPKKIIDGAIDIYLTKENNELKYKTRVSPIRIGVNIVFEPGFEERLSKNITNYNFYKLSDDFGTLVFNDGDISQMKEIVSIPEVLRFEPLTWMEILGNITTSTSNGVNANEEIGVNFFKNNPNISLTGRGVAIAIVSSGIDYLHPDFIYPDGTSKILYLWDQTKEGSPPKGYYIGTEYTKEQINKAIAQKDASLSTDEEGYGTMSAGICAGLGNVNSQYKGVAEEAELIIIKIGKIDGYYNNAMVSVAYEYAYRKAYEDNIPLIIDNTVGTTSLAGVSSRTITSQPFYTRGLCIVSSAGNEFNAQTHASGVLISSEDIQDVELELAEDEAYLEIDVWLDKPDTARVSVVSPSGNESKVLDVADYNSTSSVFDYAATPYSINYIYPTITSGQQHTIILLRNVKKGIWKIRLRGDNITNGIYNMYLPNRALLKPGTIFRQSNPYSTITYPGNYDDTITVGAYNSKDNSLWQNSSRGPTVSGLLKPDLVAPGVDIIGSYPGGGYATITGTSAASDYTSGCAALFMQYVLVNDLYVDKAFTQLIRSYFRLGAIRLDNINYPNNNYGYGMLNIKSVFDQLT</sequence>
<dbReference type="GO" id="GO:0004252">
    <property type="term" value="F:serine-type endopeptidase activity"/>
    <property type="evidence" value="ECO:0007669"/>
    <property type="project" value="InterPro"/>
</dbReference>
<dbReference type="InterPro" id="IPR034045">
    <property type="entry name" value="Pep_S8_CspA-like"/>
</dbReference>
<gene>
    <name evidence="7" type="ORF">CHL78_009345</name>
</gene>
<dbReference type="RefSeq" id="WP_094369214.1">
    <property type="nucleotide sequence ID" value="NZ_NOJY02000013.1"/>
</dbReference>
<dbReference type="PRINTS" id="PR00723">
    <property type="entry name" value="SUBTILISIN"/>
</dbReference>
<dbReference type="InterPro" id="IPR036852">
    <property type="entry name" value="Peptidase_S8/S53_dom_sf"/>
</dbReference>
<dbReference type="InterPro" id="IPR051048">
    <property type="entry name" value="Peptidase_S8/S53_subtilisin"/>
</dbReference>
<dbReference type="EMBL" id="NOJY02000013">
    <property type="protein sequence ID" value="RDY27410.1"/>
    <property type="molecule type" value="Genomic_DNA"/>
</dbReference>
<accession>A0A371J3P9</accession>
<dbReference type="Pfam" id="PF00082">
    <property type="entry name" value="Peptidase_S8"/>
    <property type="match status" value="2"/>
</dbReference>
<dbReference type="AlphaFoldDB" id="A0A371J3P9"/>
<keyword evidence="3" id="KW-0378">Hydrolase</keyword>
<evidence type="ECO:0000313" key="8">
    <source>
        <dbReference type="Proteomes" id="UP000215694"/>
    </source>
</evidence>
<reference evidence="7 8" key="1">
    <citation type="journal article" date="2017" name="Genome Announc.">
        <title>Draft Genome Sequence of Romboutsia weinsteinii sp. nov. Strain CCRI-19649(T) Isolated from Surface Water.</title>
        <authorList>
            <person name="Maheux A.F."/>
            <person name="Boudreau D.K."/>
            <person name="Berube E."/>
            <person name="Boissinot M."/>
            <person name="Cantin P."/>
            <person name="Raymond F."/>
            <person name="Corbeil J."/>
            <person name="Omar R.F."/>
            <person name="Bergeron M.G."/>
        </authorList>
    </citation>
    <scope>NUCLEOTIDE SEQUENCE [LARGE SCALE GENOMIC DNA]</scope>
    <source>
        <strain evidence="7 8">CCRI-19649</strain>
    </source>
</reference>
<keyword evidence="4" id="KW-0720">Serine protease</keyword>
<dbReference type="GO" id="GO:0006508">
    <property type="term" value="P:proteolysis"/>
    <property type="evidence" value="ECO:0007669"/>
    <property type="project" value="UniProtKB-KW"/>
</dbReference>
<dbReference type="InterPro" id="IPR000209">
    <property type="entry name" value="Peptidase_S8/S53_dom"/>
</dbReference>
<evidence type="ECO:0000256" key="3">
    <source>
        <dbReference type="ARBA" id="ARBA00022801"/>
    </source>
</evidence>
<evidence type="ECO:0000256" key="5">
    <source>
        <dbReference type="PROSITE-ProRule" id="PRU01240"/>
    </source>
</evidence>
<organism evidence="7 8">
    <name type="scientific">Romboutsia weinsteinii</name>
    <dbReference type="NCBI Taxonomy" id="2020949"/>
    <lineage>
        <taxon>Bacteria</taxon>
        <taxon>Bacillati</taxon>
        <taxon>Bacillota</taxon>
        <taxon>Clostridia</taxon>
        <taxon>Peptostreptococcales</taxon>
        <taxon>Peptostreptococcaceae</taxon>
        <taxon>Romboutsia</taxon>
    </lineage>
</organism>
<name>A0A371J3P9_9FIRM</name>
<dbReference type="Proteomes" id="UP000215694">
    <property type="component" value="Unassembled WGS sequence"/>
</dbReference>
<dbReference type="SUPFAM" id="SSF52743">
    <property type="entry name" value="Subtilisin-like"/>
    <property type="match status" value="1"/>
</dbReference>
<dbReference type="Gene3D" id="2.60.120.1290">
    <property type="match status" value="2"/>
</dbReference>
<evidence type="ECO:0000256" key="2">
    <source>
        <dbReference type="ARBA" id="ARBA00022670"/>
    </source>
</evidence>
<dbReference type="PROSITE" id="PS51892">
    <property type="entry name" value="SUBTILASE"/>
    <property type="match status" value="1"/>
</dbReference>
<dbReference type="CDD" id="cd07478">
    <property type="entry name" value="Peptidases_S8_CspA-like"/>
    <property type="match status" value="1"/>
</dbReference>
<keyword evidence="2" id="KW-0645">Protease</keyword>
<evidence type="ECO:0000259" key="6">
    <source>
        <dbReference type="Pfam" id="PF00082"/>
    </source>
</evidence>
<evidence type="ECO:0000256" key="1">
    <source>
        <dbReference type="ARBA" id="ARBA00011073"/>
    </source>
</evidence>
<comment type="similarity">
    <text evidence="1 5">Belongs to the peptidase S8 family.</text>
</comment>
<dbReference type="PANTHER" id="PTHR43399">
    <property type="entry name" value="SUBTILISIN-RELATED"/>
    <property type="match status" value="1"/>
</dbReference>
<proteinExistence type="inferred from homology"/>
<evidence type="ECO:0000313" key="7">
    <source>
        <dbReference type="EMBL" id="RDY27410.1"/>
    </source>
</evidence>
<dbReference type="OrthoDB" id="1757800at2"/>
<evidence type="ECO:0000256" key="4">
    <source>
        <dbReference type="ARBA" id="ARBA00022825"/>
    </source>
</evidence>
<comment type="caution">
    <text evidence="7">The sequence shown here is derived from an EMBL/GenBank/DDBJ whole genome shotgun (WGS) entry which is preliminary data.</text>
</comment>
<dbReference type="InterPro" id="IPR015500">
    <property type="entry name" value="Peptidase_S8_subtilisin-rel"/>
</dbReference>
<comment type="caution">
    <text evidence="5">Lacks conserved residue(s) required for the propagation of feature annotation.</text>
</comment>
<dbReference type="Gene3D" id="3.40.50.200">
    <property type="entry name" value="Peptidase S8/S53 domain"/>
    <property type="match status" value="1"/>
</dbReference>
<feature type="domain" description="Peptidase S8/S53" evidence="6">
    <location>
        <begin position="566"/>
        <end position="652"/>
    </location>
</feature>
<keyword evidence="8" id="KW-1185">Reference proteome</keyword>
<dbReference type="PANTHER" id="PTHR43399:SF4">
    <property type="entry name" value="CELL WALL-ASSOCIATED PROTEASE"/>
    <property type="match status" value="1"/>
</dbReference>